<organism evidence="1 2">
    <name type="scientific">Zalaria obscura</name>
    <dbReference type="NCBI Taxonomy" id="2024903"/>
    <lineage>
        <taxon>Eukaryota</taxon>
        <taxon>Fungi</taxon>
        <taxon>Dikarya</taxon>
        <taxon>Ascomycota</taxon>
        <taxon>Pezizomycotina</taxon>
        <taxon>Dothideomycetes</taxon>
        <taxon>Dothideomycetidae</taxon>
        <taxon>Dothideales</taxon>
        <taxon>Zalariaceae</taxon>
        <taxon>Zalaria</taxon>
    </lineage>
</organism>
<protein>
    <submittedName>
        <fullName evidence="1">Uncharacterized protein</fullName>
    </submittedName>
</protein>
<reference evidence="1" key="1">
    <citation type="submission" date="2024-02" db="EMBL/GenBank/DDBJ databases">
        <title>Metagenome Assembled Genome of Zalaria obscura JY119.</title>
        <authorList>
            <person name="Vighnesh L."/>
            <person name="Jagadeeshwari U."/>
            <person name="Venkata Ramana C."/>
            <person name="Sasikala C."/>
        </authorList>
    </citation>
    <scope>NUCLEOTIDE SEQUENCE</scope>
    <source>
        <strain evidence="1">JY119</strain>
    </source>
</reference>
<proteinExistence type="predicted"/>
<gene>
    <name evidence="1" type="ORF">M8818_003093</name>
</gene>
<sequence>MEAKLGDSAKFAAIEDDGLQVVPGTEIRGPLSRNSSMNRPEIVNSYPETSAYNANEPKENPYYSQTPHSGYSPVPGYERSKPEIAPDTSEFQNPRAGQERRCASSSSAAGPSSATSGSTSNGTSNSNSTGNILKTPLSSTGIATALLADGSGTLLVYYQNSDNQIVELLYPSDSWSSGTIDSINGSVVTTAAGSDSPVAAISYKDLGTGEMIRQLFFTNSAHYLFQTNLTGSDTTWSTPSAVTSEPLADGSPALAACTTVQNTNGSVEFYKRVYYGDSDNYIQEIGWNPDNADSNPGWTKWYQFPQSDGKTGVGCATYVNSTESASYLNLFMRNATNNNVQQWWWNYGVNDEWHSGEQARADSLDAAGPPLRKHSLTSSVLGLTTTTVINIGSDIAITPTDYDMNYVFFQYGSGEIRRDAVYSGEKGVENGWINVTQPDTGVLGTHLAAAYVDQGPMLFFQQDSESITVKDYLAGSAIMTVNETLS</sequence>
<evidence type="ECO:0000313" key="1">
    <source>
        <dbReference type="EMBL" id="KAK8212928.1"/>
    </source>
</evidence>
<dbReference type="Proteomes" id="UP001320706">
    <property type="component" value="Unassembled WGS sequence"/>
</dbReference>
<dbReference type="EMBL" id="JAMKPW020000012">
    <property type="protein sequence ID" value="KAK8212928.1"/>
    <property type="molecule type" value="Genomic_DNA"/>
</dbReference>
<accession>A0ACC3SGI3</accession>
<evidence type="ECO:0000313" key="2">
    <source>
        <dbReference type="Proteomes" id="UP001320706"/>
    </source>
</evidence>
<keyword evidence="2" id="KW-1185">Reference proteome</keyword>
<comment type="caution">
    <text evidence="1">The sequence shown here is derived from an EMBL/GenBank/DDBJ whole genome shotgun (WGS) entry which is preliminary data.</text>
</comment>
<name>A0ACC3SGI3_9PEZI</name>